<name>A0AAV5KY86_9ROSI</name>
<dbReference type="PANTHER" id="PTHR43834:SF6">
    <property type="entry name" value="GTPASE DER"/>
    <property type="match status" value="1"/>
</dbReference>
<evidence type="ECO:0000256" key="1">
    <source>
        <dbReference type="ARBA" id="ARBA00008279"/>
    </source>
</evidence>
<gene>
    <name evidence="11" type="ORF">SLEP1_g38631</name>
</gene>
<feature type="domain" description="G" evidence="9">
    <location>
        <begin position="348"/>
        <end position="471"/>
    </location>
</feature>
<dbReference type="InterPro" id="IPR015946">
    <property type="entry name" value="KH_dom-like_a/b"/>
</dbReference>
<accession>A0AAV5KY86</accession>
<dbReference type="InterPro" id="IPR016484">
    <property type="entry name" value="GTPase_Der"/>
</dbReference>
<organism evidence="11 12">
    <name type="scientific">Rubroshorea leprosula</name>
    <dbReference type="NCBI Taxonomy" id="152421"/>
    <lineage>
        <taxon>Eukaryota</taxon>
        <taxon>Viridiplantae</taxon>
        <taxon>Streptophyta</taxon>
        <taxon>Embryophyta</taxon>
        <taxon>Tracheophyta</taxon>
        <taxon>Spermatophyta</taxon>
        <taxon>Magnoliopsida</taxon>
        <taxon>eudicotyledons</taxon>
        <taxon>Gunneridae</taxon>
        <taxon>Pentapetalae</taxon>
        <taxon>rosids</taxon>
        <taxon>malvids</taxon>
        <taxon>Malvales</taxon>
        <taxon>Dipterocarpaceae</taxon>
        <taxon>Rubroshorea</taxon>
    </lineage>
</organism>
<dbReference type="GO" id="GO:0005525">
    <property type="term" value="F:GTP binding"/>
    <property type="evidence" value="ECO:0007669"/>
    <property type="project" value="UniProtKB-KW"/>
</dbReference>
<dbReference type="Pfam" id="PF01926">
    <property type="entry name" value="MMR_HSR1"/>
    <property type="match status" value="2"/>
</dbReference>
<dbReference type="Gene3D" id="3.30.300.20">
    <property type="match status" value="1"/>
</dbReference>
<dbReference type="PRINTS" id="PR00326">
    <property type="entry name" value="GTP1OBG"/>
</dbReference>
<dbReference type="AlphaFoldDB" id="A0AAV5KY86"/>
<evidence type="ECO:0000259" key="9">
    <source>
        <dbReference type="Pfam" id="PF01926"/>
    </source>
</evidence>
<evidence type="ECO:0000256" key="2">
    <source>
        <dbReference type="ARBA" id="ARBA00020953"/>
    </source>
</evidence>
<dbReference type="InterPro" id="IPR027417">
    <property type="entry name" value="P-loop_NTPase"/>
</dbReference>
<evidence type="ECO:0000256" key="5">
    <source>
        <dbReference type="ARBA" id="ARBA00022741"/>
    </source>
</evidence>
<dbReference type="CDD" id="cd01895">
    <property type="entry name" value="EngA2"/>
    <property type="match status" value="1"/>
</dbReference>
<dbReference type="PANTHER" id="PTHR43834">
    <property type="entry name" value="GTPASE DER"/>
    <property type="match status" value="1"/>
</dbReference>
<evidence type="ECO:0000313" key="12">
    <source>
        <dbReference type="Proteomes" id="UP001054252"/>
    </source>
</evidence>
<dbReference type="SUPFAM" id="SSF52540">
    <property type="entry name" value="P-loop containing nucleoside triphosphate hydrolases"/>
    <property type="match status" value="2"/>
</dbReference>
<dbReference type="NCBIfam" id="TIGR00231">
    <property type="entry name" value="small_GTP"/>
    <property type="match status" value="2"/>
</dbReference>
<evidence type="ECO:0000256" key="3">
    <source>
        <dbReference type="ARBA" id="ARBA00022517"/>
    </source>
</evidence>
<keyword evidence="12" id="KW-1185">Reference proteome</keyword>
<dbReference type="EMBL" id="BPVZ01000084">
    <property type="protein sequence ID" value="GKV29730.1"/>
    <property type="molecule type" value="Genomic_DNA"/>
</dbReference>
<feature type="domain" description="G" evidence="9">
    <location>
        <begin position="142"/>
        <end position="263"/>
    </location>
</feature>
<dbReference type="GO" id="GO:0042254">
    <property type="term" value="P:ribosome biogenesis"/>
    <property type="evidence" value="ECO:0007669"/>
    <property type="project" value="UniProtKB-KW"/>
</dbReference>
<dbReference type="Gene3D" id="3.40.50.300">
    <property type="entry name" value="P-loop containing nucleotide triphosphate hydrolases"/>
    <property type="match status" value="2"/>
</dbReference>
<dbReference type="Pfam" id="PF14714">
    <property type="entry name" value="KH_dom-like"/>
    <property type="match status" value="1"/>
</dbReference>
<dbReference type="CDD" id="cd01894">
    <property type="entry name" value="EngA1"/>
    <property type="match status" value="1"/>
</dbReference>
<keyword evidence="5" id="KW-0547">Nucleotide-binding</keyword>
<evidence type="ECO:0000256" key="6">
    <source>
        <dbReference type="ARBA" id="ARBA00023134"/>
    </source>
</evidence>
<feature type="region of interest" description="Disordered" evidence="8">
    <location>
        <begin position="617"/>
        <end position="649"/>
    </location>
</feature>
<reference evidence="11 12" key="1">
    <citation type="journal article" date="2021" name="Commun. Biol.">
        <title>The genome of Shorea leprosula (Dipterocarpaceae) highlights the ecological relevance of drought in aseasonal tropical rainforests.</title>
        <authorList>
            <person name="Ng K.K.S."/>
            <person name="Kobayashi M.J."/>
            <person name="Fawcett J.A."/>
            <person name="Hatakeyama M."/>
            <person name="Paape T."/>
            <person name="Ng C.H."/>
            <person name="Ang C.C."/>
            <person name="Tnah L.H."/>
            <person name="Lee C.T."/>
            <person name="Nishiyama T."/>
            <person name="Sese J."/>
            <person name="O'Brien M.J."/>
            <person name="Copetti D."/>
            <person name="Mohd Noor M.I."/>
            <person name="Ong R.C."/>
            <person name="Putra M."/>
            <person name="Sireger I.Z."/>
            <person name="Indrioko S."/>
            <person name="Kosugi Y."/>
            <person name="Izuno A."/>
            <person name="Isagi Y."/>
            <person name="Lee S.L."/>
            <person name="Shimizu K.K."/>
        </authorList>
    </citation>
    <scope>NUCLEOTIDE SEQUENCE [LARGE SCALE GENOMIC DNA]</scope>
    <source>
        <strain evidence="11">214</strain>
    </source>
</reference>
<dbReference type="NCBIfam" id="TIGR03594">
    <property type="entry name" value="GTPase_EngA"/>
    <property type="match status" value="1"/>
</dbReference>
<dbReference type="InterPro" id="IPR005225">
    <property type="entry name" value="Small_GTP-bd"/>
</dbReference>
<sequence>MPQSWLRPLFFRNRLHTFRVLDRSIPSPQTHVKIFSSYSIPRTYHHGHASSQFFGSFVDATMVNGYGVPHHCFSCLAVHNVVQATRGFCSQAENQLLDSVCDSSNGVMTEHLETFDVHAQDVKVVFKKPIDFTKIDVDLLPTVMIVGRPNVGKSALFNRLIRRREALVYNTPDDHVTRDIREGIAKLGDLRFRVFDSAGLETEAAAGSILNRTASMTANVLARIQFAIFLIDVRTGLHPLDQEVGKWLRRYAPGIKPILAMNKSESLHDGNGSLTEASEEAQLLGFGEPIAISAETGLGMTTLYEALRPLLEDYMIKVLNDRGSQEDGSMKVGGGSSEIDESKVPLQLAIVGRPNVGKSTLLNTLIQEDRVLVGPEAGLTRDSVRAQFQFHGRTIFLVDTAGWLQRADRQKGPASLSVMQSRKNLMRAHVVALVLDAEEIANARRSMTHAEVVIARRAVEEGRGLVVIVNKMDLLRGKRNSALYEKVKEAVPQEIQSAIPQVTGIPVVFISALEGKGRVAVAVMRQVMDTYEKWCLRLPTARLNRWLRKVMSRHSWKDQAAQPKVKYFTQVKARPPTFVAFMSGKMQLSDTEIRFLTKSLKEDFDLGGIPIRIMQRSVPRKAGGSSSKGSQLGGRTLERPLSDKRSVLA</sequence>
<keyword evidence="3" id="KW-0690">Ribosome biogenesis</keyword>
<evidence type="ECO:0000259" key="10">
    <source>
        <dbReference type="Pfam" id="PF14714"/>
    </source>
</evidence>
<keyword evidence="6" id="KW-0342">GTP-binding</keyword>
<comment type="caution">
    <text evidence="11">The sequence shown here is derived from an EMBL/GenBank/DDBJ whole genome shotgun (WGS) entry which is preliminary data.</text>
</comment>
<evidence type="ECO:0000313" key="11">
    <source>
        <dbReference type="EMBL" id="GKV29730.1"/>
    </source>
</evidence>
<feature type="compositionally biased region" description="Basic and acidic residues" evidence="8">
    <location>
        <begin position="636"/>
        <end position="649"/>
    </location>
</feature>
<dbReference type="Proteomes" id="UP001054252">
    <property type="component" value="Unassembled WGS sequence"/>
</dbReference>
<dbReference type="InterPro" id="IPR032859">
    <property type="entry name" value="KH_dom-like"/>
</dbReference>
<protein>
    <recommendedName>
        <fullName evidence="2">GTPase Der</fullName>
    </recommendedName>
    <alternativeName>
        <fullName evidence="7">GTP-binding protein EngA</fullName>
    </alternativeName>
</protein>
<evidence type="ECO:0000256" key="8">
    <source>
        <dbReference type="SAM" id="MobiDB-lite"/>
    </source>
</evidence>
<dbReference type="HAMAP" id="MF_00195">
    <property type="entry name" value="GTPase_Der"/>
    <property type="match status" value="1"/>
</dbReference>
<proteinExistence type="inferred from homology"/>
<comment type="similarity">
    <text evidence="1">Belongs to the TRAFAC class TrmE-Era-EngA-EngB-Septin-like GTPase superfamily. EngA (Der) GTPase family.</text>
</comment>
<keyword evidence="4" id="KW-0677">Repeat</keyword>
<feature type="domain" description="GTPase Der C-terminal KH-domain-like" evidence="10">
    <location>
        <begin position="537"/>
        <end position="616"/>
    </location>
</feature>
<evidence type="ECO:0000256" key="4">
    <source>
        <dbReference type="ARBA" id="ARBA00022737"/>
    </source>
</evidence>
<dbReference type="InterPro" id="IPR006073">
    <property type="entry name" value="GTP-bd"/>
</dbReference>
<evidence type="ECO:0000256" key="7">
    <source>
        <dbReference type="ARBA" id="ARBA00032345"/>
    </source>
</evidence>
<feature type="compositionally biased region" description="Low complexity" evidence="8">
    <location>
        <begin position="623"/>
        <end position="634"/>
    </location>
</feature>